<dbReference type="HOGENOM" id="CLU_013155_0_3_11"/>
<feature type="region of interest" description="Disordered" evidence="11">
    <location>
        <begin position="531"/>
        <end position="580"/>
    </location>
</feature>
<accession>F2N835</accession>
<dbReference type="InterPro" id="IPR036095">
    <property type="entry name" value="PTS_EIIB-like_sf"/>
</dbReference>
<dbReference type="Proteomes" id="UP000006851">
    <property type="component" value="Chromosome"/>
</dbReference>
<keyword evidence="3" id="KW-1003">Cell membrane</keyword>
<evidence type="ECO:0000256" key="8">
    <source>
        <dbReference type="ARBA" id="ARBA00022692"/>
    </source>
</evidence>
<dbReference type="eggNOG" id="COG1445">
    <property type="taxonomic scope" value="Bacteria"/>
</dbReference>
<dbReference type="eggNOG" id="COG1762">
    <property type="taxonomic scope" value="Bacteria"/>
</dbReference>
<dbReference type="GO" id="GO:0022877">
    <property type="term" value="F:protein-N(PI)-phosphohistidine-fructose phosphotransferase system transporter activity"/>
    <property type="evidence" value="ECO:0007669"/>
    <property type="project" value="InterPro"/>
</dbReference>
<feature type="domain" description="PTS EIIB type-2" evidence="14">
    <location>
        <begin position="7"/>
        <end position="102"/>
    </location>
</feature>
<dbReference type="SUPFAM" id="SSF52794">
    <property type="entry name" value="PTS system IIB component-like"/>
    <property type="match status" value="1"/>
</dbReference>
<keyword evidence="6" id="KW-0808">Transferase</keyword>
<feature type="transmembrane region" description="Helical" evidence="12">
    <location>
        <begin position="240"/>
        <end position="265"/>
    </location>
</feature>
<evidence type="ECO:0000256" key="4">
    <source>
        <dbReference type="ARBA" id="ARBA00022553"/>
    </source>
</evidence>
<evidence type="ECO:0000256" key="1">
    <source>
        <dbReference type="ARBA" id="ARBA00004429"/>
    </source>
</evidence>
<dbReference type="EMBL" id="CP002628">
    <property type="protein sequence ID" value="AEB07218.1"/>
    <property type="molecule type" value="Genomic_DNA"/>
</dbReference>
<dbReference type="PROSITE" id="PS51104">
    <property type="entry name" value="PTS_EIIC_TYPE_2"/>
    <property type="match status" value="1"/>
</dbReference>
<dbReference type="GO" id="GO:0005351">
    <property type="term" value="F:carbohydrate:proton symporter activity"/>
    <property type="evidence" value="ECO:0007669"/>
    <property type="project" value="InterPro"/>
</dbReference>
<protein>
    <submittedName>
        <fullName evidence="16">PTS system D-fructose-specific IIBCA component (F1P-forming), Frc family</fullName>
    </submittedName>
</protein>
<keyword evidence="5" id="KW-0762">Sugar transport</keyword>
<dbReference type="CDD" id="cd00211">
    <property type="entry name" value="PTS_IIA_fru"/>
    <property type="match status" value="1"/>
</dbReference>
<dbReference type="InterPro" id="IPR013014">
    <property type="entry name" value="PTS_EIIC_2"/>
</dbReference>
<dbReference type="NCBIfam" id="TIGR01427">
    <property type="entry name" value="PTS_IIC_fructo"/>
    <property type="match status" value="1"/>
</dbReference>
<dbReference type="InterPro" id="IPR016152">
    <property type="entry name" value="PTrfase/Anion_transptr"/>
</dbReference>
<proteinExistence type="predicted"/>
<evidence type="ECO:0000256" key="2">
    <source>
        <dbReference type="ARBA" id="ARBA00022448"/>
    </source>
</evidence>
<evidence type="ECO:0000256" key="12">
    <source>
        <dbReference type="SAM" id="Phobius"/>
    </source>
</evidence>
<dbReference type="InterPro" id="IPR002178">
    <property type="entry name" value="PTS_EIIA_type-2_dom"/>
</dbReference>
<dbReference type="InterPro" id="IPR006327">
    <property type="entry name" value="PTS_IIC_fruc"/>
</dbReference>
<name>F2N835_CORGP</name>
<dbReference type="Pfam" id="PF00359">
    <property type="entry name" value="PTS_EIIA_2"/>
    <property type="match status" value="1"/>
</dbReference>
<dbReference type="InterPro" id="IPR050864">
    <property type="entry name" value="Bacterial_PTS_Sugar_Transport"/>
</dbReference>
<feature type="transmembrane region" description="Helical" evidence="12">
    <location>
        <begin position="467"/>
        <end position="488"/>
    </location>
</feature>
<dbReference type="PANTHER" id="PTHR30505">
    <property type="entry name" value="FRUCTOSE-LIKE PERMEASE"/>
    <property type="match status" value="1"/>
</dbReference>
<dbReference type="eggNOG" id="COG1299">
    <property type="taxonomic scope" value="Bacteria"/>
</dbReference>
<dbReference type="CDD" id="cd05569">
    <property type="entry name" value="PTS_IIB_fructose"/>
    <property type="match status" value="1"/>
</dbReference>
<dbReference type="PROSITE" id="PS51099">
    <property type="entry name" value="PTS_EIIB_TYPE_2"/>
    <property type="match status" value="1"/>
</dbReference>
<feature type="domain" description="PTS EIIC type-2" evidence="15">
    <location>
        <begin position="134"/>
        <end position="498"/>
    </location>
</feature>
<dbReference type="InterPro" id="IPR003353">
    <property type="entry name" value="PTS_IIB_fruc"/>
</dbReference>
<keyword evidence="4" id="KW-0597">Phosphoprotein</keyword>
<dbReference type="Gene3D" id="3.40.930.10">
    <property type="entry name" value="Mannitol-specific EII, Chain A"/>
    <property type="match status" value="1"/>
</dbReference>
<evidence type="ECO:0000313" key="16">
    <source>
        <dbReference type="EMBL" id="AEB07218.1"/>
    </source>
</evidence>
<feature type="transmembrane region" description="Helical" evidence="12">
    <location>
        <begin position="209"/>
        <end position="228"/>
    </location>
</feature>
<keyword evidence="10 12" id="KW-0472">Membrane</keyword>
<evidence type="ECO:0000256" key="10">
    <source>
        <dbReference type="ARBA" id="ARBA00023136"/>
    </source>
</evidence>
<dbReference type="Pfam" id="PF02302">
    <property type="entry name" value="PTS_IIB"/>
    <property type="match status" value="1"/>
</dbReference>
<comment type="subcellular location">
    <subcellularLocation>
        <location evidence="1">Cell inner membrane</location>
        <topology evidence="1">Multi-pass membrane protein</topology>
    </subcellularLocation>
</comment>
<evidence type="ECO:0000313" key="17">
    <source>
        <dbReference type="Proteomes" id="UP000006851"/>
    </source>
</evidence>
<dbReference type="NCBIfam" id="TIGR00829">
    <property type="entry name" value="FRU"/>
    <property type="match status" value="1"/>
</dbReference>
<evidence type="ECO:0000256" key="9">
    <source>
        <dbReference type="ARBA" id="ARBA00022989"/>
    </source>
</evidence>
<dbReference type="KEGG" id="cgo:Corgl_1111"/>
<dbReference type="NCBIfam" id="TIGR00848">
    <property type="entry name" value="fruA"/>
    <property type="match status" value="1"/>
</dbReference>
<evidence type="ECO:0000259" key="13">
    <source>
        <dbReference type="PROSITE" id="PS51094"/>
    </source>
</evidence>
<dbReference type="InterPro" id="IPR003501">
    <property type="entry name" value="PTS_EIIB_2/3"/>
</dbReference>
<feature type="transmembrane region" description="Helical" evidence="12">
    <location>
        <begin position="277"/>
        <end position="302"/>
    </location>
</feature>
<keyword evidence="2" id="KW-0813">Transport</keyword>
<evidence type="ECO:0000256" key="11">
    <source>
        <dbReference type="SAM" id="MobiDB-lite"/>
    </source>
</evidence>
<feature type="transmembrane region" description="Helical" evidence="12">
    <location>
        <begin position="145"/>
        <end position="164"/>
    </location>
</feature>
<sequence length="731" mass="76009">MSDTFDIVAATGCPTGIAHTYMAKEALERAAEARGLSIKVETHGQVGVEDELTAAEIAGARAVVIAADKDVDADRFAGRPQVSVSVSKALSAEAAGVLIDRALAAEGTRAQADRAAAEGAPRASREHETIVHQLYRHLMNGVSHMLVFVVAGGVLTAMSFLWGITSYDSTAADYSAFAAMLKTIGGIAMNLMVPVLSAYIAESIGDRPALVPGFVAGMIAIQGLPVNATTGLIDAGGTGVGFGFLGGIVGGFLAGYVIVALEHLLRRLPQSLGGLKAIFLYPLFSTLIVGIVMLAISVPMAWINTSMMSFLQSLRSSGPIVLGLAIGCMCAFDMGGPVNKAAYATGTFLLGSALEAGVGTRAYDFGTNFMAAVSAACIVPPLITAFAVIVGRRWFSREDHDAGVVNLILGSTHITEGAIPFMTKNIWPVMPIMMIGSSIASILTIMFNVHDPAPHGGFLVIPVVEGWQLWVASILAGTVVGGLLFVGFKRADHLRREHGDMINGGVAPRSATVSPAGSLACKESDAGAQTSAVDARAVASSGDPSAAGPQAGDPQGAPSDDGKMQRGFGTGSVTQGGSEASKGFVCPEDIFVDVDFSTRDEVIDFLSREAVSRGHADDASALAAAFLEREAEGSTGMMDGFAIPHAKAATVRDAAVMIVKDPSGIDGWDTMDDKPINIAIALLIPDSEAGSTHLRLLSRVAEALMDEDLRQDLRKARSREAIAQIVNERLS</sequence>
<dbReference type="OrthoDB" id="9782569at2"/>
<keyword evidence="8 12" id="KW-0812">Transmembrane</keyword>
<gene>
    <name evidence="16" type="ordered locus">Corgl_1111</name>
</gene>
<evidence type="ECO:0000256" key="3">
    <source>
        <dbReference type="ARBA" id="ARBA00022475"/>
    </source>
</evidence>
<organism evidence="16 17">
    <name type="scientific">Coriobacterium glomerans (strain ATCC 49209 / DSM 20642 / JCM 10262 / PW2)</name>
    <dbReference type="NCBI Taxonomy" id="700015"/>
    <lineage>
        <taxon>Bacteria</taxon>
        <taxon>Bacillati</taxon>
        <taxon>Actinomycetota</taxon>
        <taxon>Coriobacteriia</taxon>
        <taxon>Coriobacteriales</taxon>
        <taxon>Coriobacteriaceae</taxon>
        <taxon>Coriobacterium</taxon>
    </lineage>
</organism>
<feature type="transmembrane region" description="Helical" evidence="12">
    <location>
        <begin position="176"/>
        <end position="197"/>
    </location>
</feature>
<dbReference type="GO" id="GO:0090563">
    <property type="term" value="F:protein-phosphocysteine-sugar phosphotransferase activity"/>
    <property type="evidence" value="ECO:0007669"/>
    <property type="project" value="TreeGrafter"/>
</dbReference>
<keyword evidence="17" id="KW-1185">Reference proteome</keyword>
<evidence type="ECO:0000256" key="7">
    <source>
        <dbReference type="ARBA" id="ARBA00022683"/>
    </source>
</evidence>
<feature type="compositionally biased region" description="Low complexity" evidence="11">
    <location>
        <begin position="539"/>
        <end position="559"/>
    </location>
</feature>
<dbReference type="InterPro" id="IPR013011">
    <property type="entry name" value="PTS_EIIB_2"/>
</dbReference>
<feature type="transmembrane region" description="Helical" evidence="12">
    <location>
        <begin position="369"/>
        <end position="390"/>
    </location>
</feature>
<dbReference type="PROSITE" id="PS51094">
    <property type="entry name" value="PTS_EIIA_TYPE_2"/>
    <property type="match status" value="1"/>
</dbReference>
<evidence type="ECO:0000259" key="15">
    <source>
        <dbReference type="PROSITE" id="PS51104"/>
    </source>
</evidence>
<keyword evidence="9 12" id="KW-1133">Transmembrane helix</keyword>
<dbReference type="GO" id="GO:0009401">
    <property type="term" value="P:phosphoenolpyruvate-dependent sugar phosphotransferase system"/>
    <property type="evidence" value="ECO:0007669"/>
    <property type="project" value="UniProtKB-KW"/>
</dbReference>
<keyword evidence="7" id="KW-0598">Phosphotransferase system</keyword>
<evidence type="ECO:0000256" key="6">
    <source>
        <dbReference type="ARBA" id="ARBA00022679"/>
    </source>
</evidence>
<dbReference type="PANTHER" id="PTHR30505:SF28">
    <property type="entry name" value="PTS SYSTEM 2-O-ALPHA-MANNOSYL-D-GLYCERATE-SPECIFIC EIIABC COMPONENT"/>
    <property type="match status" value="1"/>
</dbReference>
<dbReference type="Gene3D" id="3.40.50.2300">
    <property type="match status" value="1"/>
</dbReference>
<evidence type="ECO:0000259" key="14">
    <source>
        <dbReference type="PROSITE" id="PS51099"/>
    </source>
</evidence>
<feature type="transmembrane region" description="Helical" evidence="12">
    <location>
        <begin position="426"/>
        <end position="447"/>
    </location>
</feature>
<dbReference type="STRING" id="700015.Corgl_1111"/>
<dbReference type="InterPro" id="IPR004715">
    <property type="entry name" value="PTS_IIA_fruc"/>
</dbReference>
<dbReference type="RefSeq" id="WP_013708961.1">
    <property type="nucleotide sequence ID" value="NC_015389.1"/>
</dbReference>
<reference evidence="17" key="1">
    <citation type="journal article" date="2013" name="Stand. Genomic Sci.">
        <title>Complete genome sequence of Coriobacterium glomerans type strain (PW2(T)) from the midgut of Pyrrhocoris apterus L. (red soldier bug).</title>
        <authorList>
            <person name="Stackebrandt E."/>
            <person name="Zeytun A."/>
            <person name="Lapidus A."/>
            <person name="Nolan M."/>
            <person name="Lucas S."/>
            <person name="Hammon N."/>
            <person name="Deshpande S."/>
            <person name="Cheng J.F."/>
            <person name="Tapia R."/>
            <person name="Goodwin L.A."/>
            <person name="Pitluck S."/>
            <person name="Liolios K."/>
            <person name="Pagani I."/>
            <person name="Ivanova N."/>
            <person name="Mavromatis K."/>
            <person name="Mikhailova N."/>
            <person name="Huntemann M."/>
            <person name="Pati A."/>
            <person name="Chen A."/>
            <person name="Palaniappan K."/>
            <person name="Chang Y.J."/>
            <person name="Land M."/>
            <person name="Hauser L."/>
            <person name="Rohde M."/>
            <person name="Pukall R."/>
            <person name="Goker M."/>
            <person name="Detter J.C."/>
            <person name="Woyke T."/>
            <person name="Bristow J."/>
            <person name="Eisen J.A."/>
            <person name="Markowitz V."/>
            <person name="Hugenholtz P."/>
            <person name="Kyrpides N.C."/>
            <person name="Klenk H.P."/>
        </authorList>
    </citation>
    <scope>NUCLEOTIDE SEQUENCE</scope>
    <source>
        <strain evidence="17">ATCC 49209 / DSM 20642 / JCM 10262 / PW2</strain>
    </source>
</reference>
<dbReference type="AlphaFoldDB" id="F2N835"/>
<dbReference type="SUPFAM" id="SSF55804">
    <property type="entry name" value="Phoshotransferase/anion transport protein"/>
    <property type="match status" value="1"/>
</dbReference>
<evidence type="ECO:0000256" key="5">
    <source>
        <dbReference type="ARBA" id="ARBA00022597"/>
    </source>
</evidence>
<dbReference type="GO" id="GO:0005886">
    <property type="term" value="C:plasma membrane"/>
    <property type="evidence" value="ECO:0007669"/>
    <property type="project" value="UniProtKB-SubCell"/>
</dbReference>
<feature type="domain" description="PTS EIIA type-2" evidence="13">
    <location>
        <begin position="583"/>
        <end position="729"/>
    </location>
</feature>